<dbReference type="Proteomes" id="UP001642464">
    <property type="component" value="Unassembled WGS sequence"/>
</dbReference>
<protein>
    <submittedName>
        <fullName evidence="1">Uncharacterized protein</fullName>
    </submittedName>
</protein>
<gene>
    <name evidence="1" type="ORF">SCF082_LOCUS52981</name>
</gene>
<organism evidence="1 2">
    <name type="scientific">Durusdinium trenchii</name>
    <dbReference type="NCBI Taxonomy" id="1381693"/>
    <lineage>
        <taxon>Eukaryota</taxon>
        <taxon>Sar</taxon>
        <taxon>Alveolata</taxon>
        <taxon>Dinophyceae</taxon>
        <taxon>Suessiales</taxon>
        <taxon>Symbiodiniaceae</taxon>
        <taxon>Durusdinium</taxon>
    </lineage>
</organism>
<comment type="caution">
    <text evidence="1">The sequence shown here is derived from an EMBL/GenBank/DDBJ whole genome shotgun (WGS) entry which is preliminary data.</text>
</comment>
<evidence type="ECO:0000313" key="1">
    <source>
        <dbReference type="EMBL" id="CAK9114352.1"/>
    </source>
</evidence>
<evidence type="ECO:0000313" key="2">
    <source>
        <dbReference type="Proteomes" id="UP001642464"/>
    </source>
</evidence>
<proteinExistence type="predicted"/>
<reference evidence="1 2" key="1">
    <citation type="submission" date="2024-02" db="EMBL/GenBank/DDBJ databases">
        <authorList>
            <person name="Chen Y."/>
            <person name="Shah S."/>
            <person name="Dougan E. K."/>
            <person name="Thang M."/>
            <person name="Chan C."/>
        </authorList>
    </citation>
    <scope>NUCLEOTIDE SEQUENCE [LARGE SCALE GENOMIC DNA]</scope>
</reference>
<sequence>MAHFTKQERFERLLAFRKEWDDLHKLDQDQVAPQFIYWAFERIRGILRKHGQEGGDDSAPVSKTRWQLLGRTVCIDGMDQAKFAYPRSDLFASKELAGIQTKQYMSDAHYNLTLVYFPYEVARVRLPLGLPQGVVANKEIPDDFKQQLLKALPAMQKYRLDAAASYLEKWLTGTLELEPLLDVSAFLDGV</sequence>
<accession>A0ABP0SPK9</accession>
<name>A0ABP0SPK9_9DINO</name>
<keyword evidence="2" id="KW-1185">Reference proteome</keyword>
<dbReference type="EMBL" id="CAXAMM010044351">
    <property type="protein sequence ID" value="CAK9114352.1"/>
    <property type="molecule type" value="Genomic_DNA"/>
</dbReference>